<evidence type="ECO:0000313" key="2">
    <source>
        <dbReference type="Proteomes" id="UP000664658"/>
    </source>
</evidence>
<accession>A0A379CMQ9</accession>
<protein>
    <submittedName>
        <fullName evidence="1">DUF2750 domain-containing protein</fullName>
    </submittedName>
</protein>
<dbReference type="RefSeq" id="WP_039046309.1">
    <property type="nucleotide sequence ID" value="NZ_CP050969.1"/>
</dbReference>
<sequence length="117" mass="13191">MSQLGNDLQANLALFAAETQQTGVVWGLCQDEVDWLSMESTQFEDGEVMPFWSNEADARVHCDEEWADFVPTPIPLNLFMNEWLLTLTEDGVLLGLNWNADLEGDELEPEAVAKLFI</sequence>
<dbReference type="Pfam" id="PF11042">
    <property type="entry name" value="DUF2750"/>
    <property type="match status" value="1"/>
</dbReference>
<dbReference type="EMBL" id="JAFNAA010000001">
    <property type="protein sequence ID" value="MBO1106871.1"/>
    <property type="molecule type" value="Genomic_DNA"/>
</dbReference>
<organism evidence="1 2">
    <name type="scientific">Plesiomonas shigelloides</name>
    <name type="common">Aeromonas shigelloides</name>
    <dbReference type="NCBI Taxonomy" id="703"/>
    <lineage>
        <taxon>Bacteria</taxon>
        <taxon>Pseudomonadati</taxon>
        <taxon>Pseudomonadota</taxon>
        <taxon>Gammaproteobacteria</taxon>
        <taxon>Enterobacterales</taxon>
        <taxon>Enterobacteriaceae</taxon>
        <taxon>Plesiomonas</taxon>
    </lineage>
</organism>
<name>A0A379CMQ9_PLESH</name>
<dbReference type="GeneID" id="69705839"/>
<dbReference type="InterPro" id="IPR021284">
    <property type="entry name" value="DUF2750"/>
</dbReference>
<proteinExistence type="predicted"/>
<evidence type="ECO:0000313" key="1">
    <source>
        <dbReference type="EMBL" id="MBO1106871.1"/>
    </source>
</evidence>
<dbReference type="AlphaFoldDB" id="A0A379CMQ9"/>
<gene>
    <name evidence="1" type="ORF">J2R62_01315</name>
</gene>
<dbReference type="KEGG" id="pshi:SAMEA2665130_0975"/>
<dbReference type="Proteomes" id="UP000664658">
    <property type="component" value="Unassembled WGS sequence"/>
</dbReference>
<reference evidence="1" key="1">
    <citation type="submission" date="2021-03" db="EMBL/GenBank/DDBJ databases">
        <title>Plesiomonas shigelloides zfcc0051, isolated from zebrafish feces.</title>
        <authorList>
            <person name="Vanderhoek Z."/>
            <person name="Gaulke C."/>
        </authorList>
    </citation>
    <scope>NUCLEOTIDE SEQUENCE</scope>
    <source>
        <strain evidence="1">Zfcc0051</strain>
    </source>
</reference>
<comment type="caution">
    <text evidence="1">The sequence shown here is derived from an EMBL/GenBank/DDBJ whole genome shotgun (WGS) entry which is preliminary data.</text>
</comment>